<name>A0ACC0Y9S6_9ROSI</name>
<gene>
    <name evidence="1" type="ORF">Pint_14046</name>
</gene>
<dbReference type="Proteomes" id="UP001163603">
    <property type="component" value="Chromosome 8"/>
</dbReference>
<proteinExistence type="predicted"/>
<reference evidence="2" key="1">
    <citation type="journal article" date="2023" name="G3 (Bethesda)">
        <title>Genome assembly and association tests identify interacting loci associated with vigor, precocity, and sex in interspecific pistachio rootstocks.</title>
        <authorList>
            <person name="Palmer W."/>
            <person name="Jacygrad E."/>
            <person name="Sagayaradj S."/>
            <person name="Cavanaugh K."/>
            <person name="Han R."/>
            <person name="Bertier L."/>
            <person name="Beede B."/>
            <person name="Kafkas S."/>
            <person name="Golino D."/>
            <person name="Preece J."/>
            <person name="Michelmore R."/>
        </authorList>
    </citation>
    <scope>NUCLEOTIDE SEQUENCE [LARGE SCALE GENOMIC DNA]</scope>
</reference>
<accession>A0ACC0Y9S6</accession>
<evidence type="ECO:0000313" key="1">
    <source>
        <dbReference type="EMBL" id="KAJ0031749.1"/>
    </source>
</evidence>
<evidence type="ECO:0000313" key="2">
    <source>
        <dbReference type="Proteomes" id="UP001163603"/>
    </source>
</evidence>
<protein>
    <submittedName>
        <fullName evidence="1">Uncharacterized protein</fullName>
    </submittedName>
</protein>
<keyword evidence="2" id="KW-1185">Reference proteome</keyword>
<sequence length="96" mass="10399">MGMRYMVGFGSKYPTQPHHRATSIASIKKDPAPVSYQGGFGSWFNKNEPNPYVLEGAIVEGPDENDKFSDSRSNCQLSETTTVTPAPLVGVFASLS</sequence>
<comment type="caution">
    <text evidence="1">The sequence shown here is derived from an EMBL/GenBank/DDBJ whole genome shotgun (WGS) entry which is preliminary data.</text>
</comment>
<dbReference type="EMBL" id="CM047743">
    <property type="protein sequence ID" value="KAJ0031749.1"/>
    <property type="molecule type" value="Genomic_DNA"/>
</dbReference>
<organism evidence="1 2">
    <name type="scientific">Pistacia integerrima</name>
    <dbReference type="NCBI Taxonomy" id="434235"/>
    <lineage>
        <taxon>Eukaryota</taxon>
        <taxon>Viridiplantae</taxon>
        <taxon>Streptophyta</taxon>
        <taxon>Embryophyta</taxon>
        <taxon>Tracheophyta</taxon>
        <taxon>Spermatophyta</taxon>
        <taxon>Magnoliopsida</taxon>
        <taxon>eudicotyledons</taxon>
        <taxon>Gunneridae</taxon>
        <taxon>Pentapetalae</taxon>
        <taxon>rosids</taxon>
        <taxon>malvids</taxon>
        <taxon>Sapindales</taxon>
        <taxon>Anacardiaceae</taxon>
        <taxon>Pistacia</taxon>
    </lineage>
</organism>